<keyword evidence="2" id="KW-1185">Reference proteome</keyword>
<dbReference type="RefSeq" id="WP_183964564.1">
    <property type="nucleotide sequence ID" value="NZ_BAABBZ010000059.1"/>
</dbReference>
<dbReference type="InterPro" id="IPR007236">
    <property type="entry name" value="SlyX"/>
</dbReference>
<protein>
    <submittedName>
        <fullName evidence="1">SlyX protein</fullName>
    </submittedName>
</protein>
<dbReference type="EMBL" id="JACIEJ010000003">
    <property type="protein sequence ID" value="MBB3985217.1"/>
    <property type="molecule type" value="Genomic_DNA"/>
</dbReference>
<organism evidence="1 2">
    <name type="scientific">Sagittula marina</name>
    <dbReference type="NCBI Taxonomy" id="943940"/>
    <lineage>
        <taxon>Bacteria</taxon>
        <taxon>Pseudomonadati</taxon>
        <taxon>Pseudomonadota</taxon>
        <taxon>Alphaproteobacteria</taxon>
        <taxon>Rhodobacterales</taxon>
        <taxon>Roseobacteraceae</taxon>
        <taxon>Sagittula</taxon>
    </lineage>
</organism>
<proteinExistence type="predicted"/>
<dbReference type="Pfam" id="PF04102">
    <property type="entry name" value="SlyX"/>
    <property type="match status" value="1"/>
</dbReference>
<evidence type="ECO:0000313" key="1">
    <source>
        <dbReference type="EMBL" id="MBB3985217.1"/>
    </source>
</evidence>
<name>A0A7W6GRY8_9RHOB</name>
<reference evidence="1 2" key="1">
    <citation type="submission" date="2020-08" db="EMBL/GenBank/DDBJ databases">
        <title>Genomic Encyclopedia of Type Strains, Phase IV (KMG-IV): sequencing the most valuable type-strain genomes for metagenomic binning, comparative biology and taxonomic classification.</title>
        <authorList>
            <person name="Goeker M."/>
        </authorList>
    </citation>
    <scope>NUCLEOTIDE SEQUENCE [LARGE SCALE GENOMIC DNA]</scope>
    <source>
        <strain evidence="1 2">DSM 102235</strain>
    </source>
</reference>
<dbReference type="Proteomes" id="UP000541426">
    <property type="component" value="Unassembled WGS sequence"/>
</dbReference>
<gene>
    <name evidence="1" type="ORF">GGQ68_001546</name>
</gene>
<evidence type="ECO:0000313" key="2">
    <source>
        <dbReference type="Proteomes" id="UP000541426"/>
    </source>
</evidence>
<sequence>MSDRTQEMEEQVAYLHKTVEELSDVIAKQDMELRALTQRVDLLIRREADRQSEAPGAAIFGDERPPHY</sequence>
<accession>A0A7W6GRY8</accession>
<comment type="caution">
    <text evidence="1">The sequence shown here is derived from an EMBL/GenBank/DDBJ whole genome shotgun (WGS) entry which is preliminary data.</text>
</comment>
<dbReference type="AlphaFoldDB" id="A0A7W6GRY8"/>